<dbReference type="Pfam" id="PF00067">
    <property type="entry name" value="p450"/>
    <property type="match status" value="1"/>
</dbReference>
<protein>
    <recommendedName>
        <fullName evidence="19">Cytochrome P450</fullName>
    </recommendedName>
</protein>
<keyword evidence="8" id="KW-0492">Microsome</keyword>
<keyword evidence="16" id="KW-0812">Transmembrane</keyword>
<comment type="subcellular location">
    <subcellularLocation>
        <location evidence="3">Endoplasmic reticulum membrane</location>
        <topology evidence="3">Peripheral membrane protein</topology>
    </subcellularLocation>
    <subcellularLocation>
        <location evidence="2">Microsome membrane</location>
        <topology evidence="2">Peripheral membrane protein</topology>
    </subcellularLocation>
</comment>
<dbReference type="GO" id="GO:0005506">
    <property type="term" value="F:iron ion binding"/>
    <property type="evidence" value="ECO:0007669"/>
    <property type="project" value="InterPro"/>
</dbReference>
<keyword evidence="12 16" id="KW-0472">Membrane</keyword>
<name>A0AAD7Z9E8_DIPPU</name>
<dbReference type="GO" id="GO:0004497">
    <property type="term" value="F:monooxygenase activity"/>
    <property type="evidence" value="ECO:0007669"/>
    <property type="project" value="UniProtKB-KW"/>
</dbReference>
<evidence type="ECO:0000256" key="6">
    <source>
        <dbReference type="ARBA" id="ARBA00022723"/>
    </source>
</evidence>
<comment type="similarity">
    <text evidence="4 14">Belongs to the cytochrome P450 family.</text>
</comment>
<dbReference type="PROSITE" id="PS00086">
    <property type="entry name" value="CYTOCHROME_P450"/>
    <property type="match status" value="1"/>
</dbReference>
<dbReference type="InterPro" id="IPR036396">
    <property type="entry name" value="Cyt_P450_sf"/>
</dbReference>
<evidence type="ECO:0000256" key="15">
    <source>
        <dbReference type="SAM" id="Coils"/>
    </source>
</evidence>
<keyword evidence="16" id="KW-1133">Transmembrane helix</keyword>
<feature type="coiled-coil region" evidence="15">
    <location>
        <begin position="264"/>
        <end position="291"/>
    </location>
</feature>
<dbReference type="InterPro" id="IPR002401">
    <property type="entry name" value="Cyt_P450_E_grp-I"/>
</dbReference>
<dbReference type="PRINTS" id="PR00463">
    <property type="entry name" value="EP450I"/>
</dbReference>
<evidence type="ECO:0000256" key="16">
    <source>
        <dbReference type="SAM" id="Phobius"/>
    </source>
</evidence>
<keyword evidence="7" id="KW-0256">Endoplasmic reticulum</keyword>
<evidence type="ECO:0000256" key="8">
    <source>
        <dbReference type="ARBA" id="ARBA00022848"/>
    </source>
</evidence>
<dbReference type="PANTHER" id="PTHR24292:SF54">
    <property type="entry name" value="CYP9F3-RELATED"/>
    <property type="match status" value="1"/>
</dbReference>
<dbReference type="InterPro" id="IPR050476">
    <property type="entry name" value="Insect_CytP450_Detox"/>
</dbReference>
<evidence type="ECO:0000256" key="3">
    <source>
        <dbReference type="ARBA" id="ARBA00004406"/>
    </source>
</evidence>
<keyword evidence="18" id="KW-1185">Reference proteome</keyword>
<feature type="binding site" description="axial binding residue" evidence="13">
    <location>
        <position position="467"/>
    </location>
    <ligand>
        <name>heme</name>
        <dbReference type="ChEBI" id="CHEBI:30413"/>
    </ligand>
    <ligandPart>
        <name>Fe</name>
        <dbReference type="ChEBI" id="CHEBI:18248"/>
    </ligandPart>
</feature>
<evidence type="ECO:0000313" key="18">
    <source>
        <dbReference type="Proteomes" id="UP001233999"/>
    </source>
</evidence>
<evidence type="ECO:0000256" key="1">
    <source>
        <dbReference type="ARBA" id="ARBA00001971"/>
    </source>
</evidence>
<dbReference type="PANTHER" id="PTHR24292">
    <property type="entry name" value="CYTOCHROME P450"/>
    <property type="match status" value="1"/>
</dbReference>
<evidence type="ECO:0000313" key="17">
    <source>
        <dbReference type="EMBL" id="KAJ9576187.1"/>
    </source>
</evidence>
<evidence type="ECO:0008006" key="19">
    <source>
        <dbReference type="Google" id="ProtNLM"/>
    </source>
</evidence>
<organism evidence="17 18">
    <name type="scientific">Diploptera punctata</name>
    <name type="common">Pacific beetle cockroach</name>
    <dbReference type="NCBI Taxonomy" id="6984"/>
    <lineage>
        <taxon>Eukaryota</taxon>
        <taxon>Metazoa</taxon>
        <taxon>Ecdysozoa</taxon>
        <taxon>Arthropoda</taxon>
        <taxon>Hexapoda</taxon>
        <taxon>Insecta</taxon>
        <taxon>Pterygota</taxon>
        <taxon>Neoptera</taxon>
        <taxon>Polyneoptera</taxon>
        <taxon>Dictyoptera</taxon>
        <taxon>Blattodea</taxon>
        <taxon>Blaberoidea</taxon>
        <taxon>Blaberidae</taxon>
        <taxon>Diplopterinae</taxon>
        <taxon>Diploptera</taxon>
    </lineage>
</organism>
<dbReference type="GO" id="GO:0016705">
    <property type="term" value="F:oxidoreductase activity, acting on paired donors, with incorporation or reduction of molecular oxygen"/>
    <property type="evidence" value="ECO:0007669"/>
    <property type="project" value="InterPro"/>
</dbReference>
<comment type="cofactor">
    <cofactor evidence="1 13">
        <name>heme</name>
        <dbReference type="ChEBI" id="CHEBI:30413"/>
    </cofactor>
</comment>
<accession>A0AAD7Z9E8</accession>
<feature type="non-terminal residue" evidence="17">
    <location>
        <position position="471"/>
    </location>
</feature>
<evidence type="ECO:0000256" key="9">
    <source>
        <dbReference type="ARBA" id="ARBA00023002"/>
    </source>
</evidence>
<dbReference type="AlphaFoldDB" id="A0AAD7Z9E8"/>
<proteinExistence type="inferred from homology"/>
<dbReference type="EMBL" id="JASPKZ010009805">
    <property type="protein sequence ID" value="KAJ9576187.1"/>
    <property type="molecule type" value="Genomic_DNA"/>
</dbReference>
<dbReference type="GO" id="GO:0005789">
    <property type="term" value="C:endoplasmic reticulum membrane"/>
    <property type="evidence" value="ECO:0007669"/>
    <property type="project" value="UniProtKB-SubCell"/>
</dbReference>
<keyword evidence="10 13" id="KW-0408">Iron</keyword>
<dbReference type="InterPro" id="IPR001128">
    <property type="entry name" value="Cyt_P450"/>
</dbReference>
<evidence type="ECO:0000256" key="11">
    <source>
        <dbReference type="ARBA" id="ARBA00023033"/>
    </source>
</evidence>
<dbReference type="SUPFAM" id="SSF48264">
    <property type="entry name" value="Cytochrome P450"/>
    <property type="match status" value="1"/>
</dbReference>
<feature type="transmembrane region" description="Helical" evidence="16">
    <location>
        <begin position="218"/>
        <end position="238"/>
    </location>
</feature>
<keyword evidence="6 13" id="KW-0479">Metal-binding</keyword>
<evidence type="ECO:0000256" key="10">
    <source>
        <dbReference type="ARBA" id="ARBA00023004"/>
    </source>
</evidence>
<evidence type="ECO:0000256" key="14">
    <source>
        <dbReference type="RuleBase" id="RU000461"/>
    </source>
</evidence>
<keyword evidence="5 13" id="KW-0349">Heme</keyword>
<dbReference type="CDD" id="cd11056">
    <property type="entry name" value="CYP6-like"/>
    <property type="match status" value="1"/>
</dbReference>
<evidence type="ECO:0000256" key="12">
    <source>
        <dbReference type="ARBA" id="ARBA00023136"/>
    </source>
</evidence>
<evidence type="ECO:0000256" key="4">
    <source>
        <dbReference type="ARBA" id="ARBA00010617"/>
    </source>
</evidence>
<comment type="caution">
    <text evidence="17">The sequence shown here is derived from an EMBL/GenBank/DDBJ whole genome shotgun (WGS) entry which is preliminary data.</text>
</comment>
<keyword evidence="11 14" id="KW-0503">Monooxygenase</keyword>
<gene>
    <name evidence="17" type="ORF">L9F63_006920</name>
</gene>
<dbReference type="Proteomes" id="UP001233999">
    <property type="component" value="Unassembled WGS sequence"/>
</dbReference>
<keyword evidence="15" id="KW-0175">Coiled coil</keyword>
<reference evidence="17" key="2">
    <citation type="submission" date="2023-05" db="EMBL/GenBank/DDBJ databases">
        <authorList>
            <person name="Fouks B."/>
        </authorList>
    </citation>
    <scope>NUCLEOTIDE SEQUENCE</scope>
    <source>
        <strain evidence="17">Stay&amp;Tobe</strain>
        <tissue evidence="17">Testes</tissue>
    </source>
</reference>
<evidence type="ECO:0000256" key="5">
    <source>
        <dbReference type="ARBA" id="ARBA00022617"/>
    </source>
</evidence>
<sequence>MVSPEVLCIAVSILYALYWYSTRTFQHWKNKGVHYKEPVILFGNIKDRFLFRKSFHDVQRDLYRSFEGHKFAGYYEGRRPVLMLRDPELIKYVLVRDFQHFVDRPTLKTKIPPYIRNNLLNLEGQHWKNVRALMTPTFSSKKLKFMENMVDQCAVQMTQFLHKTATAKNDKAQLEMKDFYGRFTLDVIGTCAFGVQCDSLKEEAEFVKMASRFNELSLPYRIFIFVIVLFAPQLARFIPLTLVNRKVITFLADVVKKTKDYRMKHKEERRNDFLQHMMDAAEEDTKQIQNNLVKVTSYKNGQHTYTLQNIILDEDTIIAQSILFLLAGYESPSTLLTWMSYELAMNQEIQDKLREEVKQVLDRHDGKCSYEALQEMTYLEMVILETLRKHPPVARLDRICTQPYTIPGTDIVLEAGTSVSISIMGLHNDPQYYPKPDVFDPERFLPEIKNFRSPYVFLPFGSGPRHCIGHQ</sequence>
<reference evidence="17" key="1">
    <citation type="journal article" date="2023" name="IScience">
        <title>Live-bearing cockroach genome reveals convergent evolutionary mechanisms linked to viviparity in insects and beyond.</title>
        <authorList>
            <person name="Fouks B."/>
            <person name="Harrison M.C."/>
            <person name="Mikhailova A.A."/>
            <person name="Marchal E."/>
            <person name="English S."/>
            <person name="Carruthers M."/>
            <person name="Jennings E.C."/>
            <person name="Chiamaka E.L."/>
            <person name="Frigard R.A."/>
            <person name="Pippel M."/>
            <person name="Attardo G.M."/>
            <person name="Benoit J.B."/>
            <person name="Bornberg-Bauer E."/>
            <person name="Tobe S.S."/>
        </authorList>
    </citation>
    <scope>NUCLEOTIDE SEQUENCE</scope>
    <source>
        <strain evidence="17">Stay&amp;Tobe</strain>
    </source>
</reference>
<evidence type="ECO:0000256" key="13">
    <source>
        <dbReference type="PIRSR" id="PIRSR602401-1"/>
    </source>
</evidence>
<dbReference type="GO" id="GO:0020037">
    <property type="term" value="F:heme binding"/>
    <property type="evidence" value="ECO:0007669"/>
    <property type="project" value="InterPro"/>
</dbReference>
<evidence type="ECO:0000256" key="7">
    <source>
        <dbReference type="ARBA" id="ARBA00022824"/>
    </source>
</evidence>
<dbReference type="FunFam" id="1.10.630.10:FF:000042">
    <property type="entry name" value="Cytochrome P450"/>
    <property type="match status" value="1"/>
</dbReference>
<dbReference type="PRINTS" id="PR00385">
    <property type="entry name" value="P450"/>
</dbReference>
<feature type="transmembrane region" description="Helical" evidence="16">
    <location>
        <begin position="6"/>
        <end position="21"/>
    </location>
</feature>
<dbReference type="Gene3D" id="1.10.630.10">
    <property type="entry name" value="Cytochrome P450"/>
    <property type="match status" value="1"/>
</dbReference>
<dbReference type="InterPro" id="IPR017972">
    <property type="entry name" value="Cyt_P450_CS"/>
</dbReference>
<keyword evidence="9 14" id="KW-0560">Oxidoreductase</keyword>
<evidence type="ECO:0000256" key="2">
    <source>
        <dbReference type="ARBA" id="ARBA00004174"/>
    </source>
</evidence>